<reference evidence="3 4" key="1">
    <citation type="submission" date="2019-08" db="EMBL/GenBank/DDBJ databases">
        <title>Draft genome sequences of two oriental melons (Cucumis melo L. var makuwa).</title>
        <authorList>
            <person name="Kwon S.-Y."/>
        </authorList>
    </citation>
    <scope>NUCLEOTIDE SEQUENCE [LARGE SCALE GENOMIC DNA]</scope>
    <source>
        <strain evidence="4">cv. Chang Bougi</strain>
        <strain evidence="3">cv. SW 3</strain>
        <tissue evidence="1">Leaf</tissue>
    </source>
</reference>
<protein>
    <submittedName>
        <fullName evidence="1">Retrotransposon protein</fullName>
    </submittedName>
</protein>
<name>A0A5A7UHI4_CUCMM</name>
<dbReference type="EMBL" id="SSTE01008974">
    <property type="protein sequence ID" value="KAA0054007.1"/>
    <property type="molecule type" value="Genomic_DNA"/>
</dbReference>
<evidence type="ECO:0000313" key="2">
    <source>
        <dbReference type="EMBL" id="TYK20692.1"/>
    </source>
</evidence>
<dbReference type="Proteomes" id="UP000321947">
    <property type="component" value="Unassembled WGS sequence"/>
</dbReference>
<evidence type="ECO:0000313" key="1">
    <source>
        <dbReference type="EMBL" id="KAA0054007.1"/>
    </source>
</evidence>
<evidence type="ECO:0000313" key="3">
    <source>
        <dbReference type="Proteomes" id="UP000321393"/>
    </source>
</evidence>
<gene>
    <name evidence="2" type="ORF">E5676_scaffold480G00840</name>
    <name evidence="1" type="ORF">E6C27_scaffold318G00590</name>
</gene>
<dbReference type="EMBL" id="SSTD01006130">
    <property type="protein sequence ID" value="TYK20692.1"/>
    <property type="molecule type" value="Genomic_DNA"/>
</dbReference>
<dbReference type="Proteomes" id="UP000321393">
    <property type="component" value="Unassembled WGS sequence"/>
</dbReference>
<sequence>MKKSLFTLSTAFPLPSTHFVPLFELAAATSPLKNFTLFSFKKKQPWPKLQPLKPFQAMAAFHPPQHHGSRGQGCCFHSTGNPNFNSSPNSSNLGQILLQDPVA</sequence>
<organism evidence="1 3">
    <name type="scientific">Cucumis melo var. makuwa</name>
    <name type="common">Oriental melon</name>
    <dbReference type="NCBI Taxonomy" id="1194695"/>
    <lineage>
        <taxon>Eukaryota</taxon>
        <taxon>Viridiplantae</taxon>
        <taxon>Streptophyta</taxon>
        <taxon>Embryophyta</taxon>
        <taxon>Tracheophyta</taxon>
        <taxon>Spermatophyta</taxon>
        <taxon>Magnoliopsida</taxon>
        <taxon>eudicotyledons</taxon>
        <taxon>Gunneridae</taxon>
        <taxon>Pentapetalae</taxon>
        <taxon>rosids</taxon>
        <taxon>fabids</taxon>
        <taxon>Cucurbitales</taxon>
        <taxon>Cucurbitaceae</taxon>
        <taxon>Benincaseae</taxon>
        <taxon>Cucumis</taxon>
    </lineage>
</organism>
<evidence type="ECO:0000313" key="4">
    <source>
        <dbReference type="Proteomes" id="UP000321947"/>
    </source>
</evidence>
<accession>A0A5A7UHI4</accession>
<proteinExistence type="predicted"/>
<comment type="caution">
    <text evidence="1">The sequence shown here is derived from an EMBL/GenBank/DDBJ whole genome shotgun (WGS) entry which is preliminary data.</text>
</comment>
<dbReference type="AlphaFoldDB" id="A0A5A7UHI4"/>